<proteinExistence type="predicted"/>
<evidence type="ECO:0000313" key="2">
    <source>
        <dbReference type="Proteomes" id="UP000053690"/>
    </source>
</evidence>
<accession>A0A0X3TN34</accession>
<name>A0A0X3TN34_9RHOB</name>
<gene>
    <name evidence="1" type="ORF">AVO44_18720</name>
</gene>
<dbReference type="OrthoDB" id="9803459at2"/>
<protein>
    <recommendedName>
        <fullName evidence="3">Type I restriction enzyme R protein N-terminal domain-containing protein</fullName>
    </recommendedName>
</protein>
<dbReference type="RefSeq" id="WP_068340509.1">
    <property type="nucleotide sequence ID" value="NZ_LQBP01000013.1"/>
</dbReference>
<dbReference type="STRING" id="1685378.AVO44_18720"/>
<dbReference type="Gene3D" id="3.90.1570.30">
    <property type="match status" value="1"/>
</dbReference>
<dbReference type="EMBL" id="LQBP01000013">
    <property type="protein sequence ID" value="KUJ77079.1"/>
    <property type="molecule type" value="Genomic_DNA"/>
</dbReference>
<keyword evidence="2" id="KW-1185">Reference proteome</keyword>
<sequence>MDKRVPTERDNCSKLIAPAIQKAGWDLQTHISKEKALTDGPTIVRGRLVARGKQKRAYYVLYLKPNIPITVVEVKGNKHAIGEGMQQALIYAKMLRVPFAFSSNGDGFVFRNKTRLPAVMETQIVLDKFPSPEVLLRRHEAWKGMSKTRAIIPFHI</sequence>
<organism evidence="1 2">
    <name type="scientific">Ruegeria profundi</name>
    <dbReference type="NCBI Taxonomy" id="1685378"/>
    <lineage>
        <taxon>Bacteria</taxon>
        <taxon>Pseudomonadati</taxon>
        <taxon>Pseudomonadota</taxon>
        <taxon>Alphaproteobacteria</taxon>
        <taxon>Rhodobacterales</taxon>
        <taxon>Roseobacteraceae</taxon>
        <taxon>Ruegeria</taxon>
    </lineage>
</organism>
<dbReference type="AlphaFoldDB" id="A0A0X3TN34"/>
<reference evidence="2" key="1">
    <citation type="submission" date="2015-12" db="EMBL/GenBank/DDBJ databases">
        <authorList>
            <person name="Zhang G."/>
            <person name="Stingl U."/>
        </authorList>
    </citation>
    <scope>NUCLEOTIDE SEQUENCE [LARGE SCALE GENOMIC DNA]</scope>
    <source>
        <strain evidence="2">ZGT108</strain>
    </source>
</reference>
<evidence type="ECO:0008006" key="3">
    <source>
        <dbReference type="Google" id="ProtNLM"/>
    </source>
</evidence>
<comment type="caution">
    <text evidence="1">The sequence shown here is derived from an EMBL/GenBank/DDBJ whole genome shotgun (WGS) entry which is preliminary data.</text>
</comment>
<dbReference type="Proteomes" id="UP000053690">
    <property type="component" value="Unassembled WGS sequence"/>
</dbReference>
<evidence type="ECO:0000313" key="1">
    <source>
        <dbReference type="EMBL" id="KUJ77079.1"/>
    </source>
</evidence>